<dbReference type="Gene3D" id="1.20.1250.20">
    <property type="entry name" value="MFS general substrate transporter like domains"/>
    <property type="match status" value="1"/>
</dbReference>
<keyword evidence="10" id="KW-1185">Reference proteome</keyword>
<dbReference type="RefSeq" id="WP_237266062.1">
    <property type="nucleotide sequence ID" value="NZ_JBFQGM010000002.1"/>
</dbReference>
<sequence>MSKYDRAFYRLEKVVDVYKRKTLMGQSHREHFEEGKHKLSSFQIPPALKSLNVCCFVIGESVSFFGSWMTQIALVWMVYQLTNSAVLVGVAGFTNQAMGLVITPLVGVLLDRWNVRYVLLTTQLLSILLSFTLTILTLNGHLNVIWIIAIGTLQGTIKAFDLPARLVTIPRLVENKAETYSAVSIHSFSINTAKFASPMIAGLLLARSGAAACFLIDAVTYIPFISAILTAQIRALPNNSSSQKTPFLKNLKEGFIFAYEFLPIRYTFVLQIVICFMAMTHVNLMPIFTQTILSGNAETMGFLMTASALGSIIAGFYLILRKQVIGLEKVITRSTIILGLGLMLFSRYSNLEICLVLIFLVGMSNTLTLAAIGNFVQSILPDENKRGRVTSIFTTGFLGILPFGNLFFGGLTNQIGVANALFFGGMCCLLGAFYFFRQESKIRSILQSVYIKMGLTATSNQ</sequence>
<name>A0ABW8WGW5_9CYAN</name>
<keyword evidence="4 7" id="KW-0812">Transmembrane</keyword>
<dbReference type="EMBL" id="JBFQGM010000002">
    <property type="protein sequence ID" value="MFL9460259.1"/>
    <property type="molecule type" value="Genomic_DNA"/>
</dbReference>
<dbReference type="PROSITE" id="PS50850">
    <property type="entry name" value="MFS"/>
    <property type="match status" value="1"/>
</dbReference>
<keyword evidence="5 7" id="KW-1133">Transmembrane helix</keyword>
<evidence type="ECO:0000256" key="2">
    <source>
        <dbReference type="ARBA" id="ARBA00022448"/>
    </source>
</evidence>
<dbReference type="InterPro" id="IPR010290">
    <property type="entry name" value="TM_effector"/>
</dbReference>
<feature type="transmembrane region" description="Helical" evidence="7">
    <location>
        <begin position="268"/>
        <end position="288"/>
    </location>
</feature>
<accession>A0ABW8WGW5</accession>
<comment type="caution">
    <text evidence="9">The sequence shown here is derived from an EMBL/GenBank/DDBJ whole genome shotgun (WGS) entry which is preliminary data.</text>
</comment>
<protein>
    <submittedName>
        <fullName evidence="9">MFS transporter</fullName>
    </submittedName>
</protein>
<feature type="transmembrane region" description="Helical" evidence="7">
    <location>
        <begin position="355"/>
        <end position="376"/>
    </location>
</feature>
<dbReference type="CDD" id="cd06173">
    <property type="entry name" value="MFS_MefA_like"/>
    <property type="match status" value="1"/>
</dbReference>
<dbReference type="PANTHER" id="PTHR23513">
    <property type="entry name" value="INTEGRAL MEMBRANE EFFLUX PROTEIN-RELATED"/>
    <property type="match status" value="1"/>
</dbReference>
<dbReference type="InterPro" id="IPR020846">
    <property type="entry name" value="MFS_dom"/>
</dbReference>
<evidence type="ECO:0000256" key="4">
    <source>
        <dbReference type="ARBA" id="ARBA00022692"/>
    </source>
</evidence>
<dbReference type="SUPFAM" id="SSF103473">
    <property type="entry name" value="MFS general substrate transporter"/>
    <property type="match status" value="1"/>
</dbReference>
<keyword evidence="6 7" id="KW-0472">Membrane</keyword>
<dbReference type="Pfam" id="PF05977">
    <property type="entry name" value="MFS_3"/>
    <property type="match status" value="1"/>
</dbReference>
<dbReference type="PANTHER" id="PTHR23513:SF11">
    <property type="entry name" value="STAPHYLOFERRIN A TRANSPORTER"/>
    <property type="match status" value="1"/>
</dbReference>
<feature type="transmembrane region" description="Helical" evidence="7">
    <location>
        <begin position="117"/>
        <end position="138"/>
    </location>
</feature>
<keyword evidence="3" id="KW-1003">Cell membrane</keyword>
<feature type="transmembrane region" description="Helical" evidence="7">
    <location>
        <begin position="300"/>
        <end position="319"/>
    </location>
</feature>
<feature type="transmembrane region" description="Helical" evidence="7">
    <location>
        <begin position="85"/>
        <end position="110"/>
    </location>
</feature>
<evidence type="ECO:0000313" key="9">
    <source>
        <dbReference type="EMBL" id="MFL9460259.1"/>
    </source>
</evidence>
<feature type="transmembrane region" description="Helical" evidence="7">
    <location>
        <begin position="388"/>
        <end position="408"/>
    </location>
</feature>
<feature type="transmembrane region" description="Helical" evidence="7">
    <location>
        <begin position="331"/>
        <end position="349"/>
    </location>
</feature>
<comment type="subcellular location">
    <subcellularLocation>
        <location evidence="1">Cell membrane</location>
        <topology evidence="1">Multi-pass membrane protein</topology>
    </subcellularLocation>
</comment>
<feature type="transmembrane region" description="Helical" evidence="7">
    <location>
        <begin position="53"/>
        <end position="79"/>
    </location>
</feature>
<evidence type="ECO:0000256" key="5">
    <source>
        <dbReference type="ARBA" id="ARBA00022989"/>
    </source>
</evidence>
<keyword evidence="2" id="KW-0813">Transport</keyword>
<evidence type="ECO:0000313" key="10">
    <source>
        <dbReference type="Proteomes" id="UP001628874"/>
    </source>
</evidence>
<dbReference type="Proteomes" id="UP001628874">
    <property type="component" value="Unassembled WGS sequence"/>
</dbReference>
<reference evidence="9 10" key="1">
    <citation type="submission" date="2024-07" db="EMBL/GenBank/DDBJ databases">
        <authorList>
            <person name="Tripathy S."/>
        </authorList>
    </citation>
    <scope>NUCLEOTIDE SEQUENCE [LARGE SCALE GENOMIC DNA]</scope>
    <source>
        <strain evidence="9 10">VB-61278_2</strain>
    </source>
</reference>
<evidence type="ECO:0000256" key="6">
    <source>
        <dbReference type="ARBA" id="ARBA00023136"/>
    </source>
</evidence>
<evidence type="ECO:0000256" key="1">
    <source>
        <dbReference type="ARBA" id="ARBA00004651"/>
    </source>
</evidence>
<organism evidence="9 10">
    <name type="scientific">Scytonema tolypothrichoides VB-61278_2</name>
    <dbReference type="NCBI Taxonomy" id="3232314"/>
    <lineage>
        <taxon>Bacteria</taxon>
        <taxon>Bacillati</taxon>
        <taxon>Cyanobacteriota</taxon>
        <taxon>Cyanophyceae</taxon>
        <taxon>Nostocales</taxon>
        <taxon>Scytonemataceae</taxon>
        <taxon>Scytonema</taxon>
    </lineage>
</organism>
<evidence type="ECO:0000256" key="7">
    <source>
        <dbReference type="SAM" id="Phobius"/>
    </source>
</evidence>
<evidence type="ECO:0000259" key="8">
    <source>
        <dbReference type="PROSITE" id="PS50850"/>
    </source>
</evidence>
<gene>
    <name evidence="9" type="ORF">AB0759_06380</name>
</gene>
<feature type="transmembrane region" description="Helical" evidence="7">
    <location>
        <begin position="414"/>
        <end position="436"/>
    </location>
</feature>
<proteinExistence type="predicted"/>
<evidence type="ECO:0000256" key="3">
    <source>
        <dbReference type="ARBA" id="ARBA00022475"/>
    </source>
</evidence>
<feature type="domain" description="Major facilitator superfamily (MFS) profile" evidence="8">
    <location>
        <begin position="47"/>
        <end position="443"/>
    </location>
</feature>
<dbReference type="InterPro" id="IPR036259">
    <property type="entry name" value="MFS_trans_sf"/>
</dbReference>